<organism evidence="1 2">
    <name type="scientific">Channa striata</name>
    <name type="common">Snakehead murrel</name>
    <name type="synonym">Ophicephalus striatus</name>
    <dbReference type="NCBI Taxonomy" id="64152"/>
    <lineage>
        <taxon>Eukaryota</taxon>
        <taxon>Metazoa</taxon>
        <taxon>Chordata</taxon>
        <taxon>Craniata</taxon>
        <taxon>Vertebrata</taxon>
        <taxon>Euteleostomi</taxon>
        <taxon>Actinopterygii</taxon>
        <taxon>Neopterygii</taxon>
        <taxon>Teleostei</taxon>
        <taxon>Neoteleostei</taxon>
        <taxon>Acanthomorphata</taxon>
        <taxon>Anabantaria</taxon>
        <taxon>Anabantiformes</taxon>
        <taxon>Channoidei</taxon>
        <taxon>Channidae</taxon>
        <taxon>Channa</taxon>
    </lineage>
</organism>
<evidence type="ECO:0000313" key="2">
    <source>
        <dbReference type="Proteomes" id="UP001187415"/>
    </source>
</evidence>
<comment type="caution">
    <text evidence="1">The sequence shown here is derived from an EMBL/GenBank/DDBJ whole genome shotgun (WGS) entry which is preliminary data.</text>
</comment>
<sequence length="163" mass="17249">METSSGDAGIPSMEPPVRVTCEGVGDVRVETRQRAADADSLKLFGAGSPVSLVQSFPAWESPSQRKLPAFTSLGYSDRPHWVSGPGQEVLLSGSLATGCLVRLEDKDPDNFAVVEQPTVETEQGKQVLVAKCAFSEQRNDSYVLASVVAGTVGGADRNSLLLL</sequence>
<evidence type="ECO:0000313" key="1">
    <source>
        <dbReference type="EMBL" id="KAK2839638.1"/>
    </source>
</evidence>
<keyword evidence="2" id="KW-1185">Reference proteome</keyword>
<accession>A0AA88SJ20</accession>
<dbReference type="Proteomes" id="UP001187415">
    <property type="component" value="Unassembled WGS sequence"/>
</dbReference>
<dbReference type="AlphaFoldDB" id="A0AA88SJ20"/>
<proteinExistence type="predicted"/>
<dbReference type="EMBL" id="JAUPFM010000010">
    <property type="protein sequence ID" value="KAK2839638.1"/>
    <property type="molecule type" value="Genomic_DNA"/>
</dbReference>
<protein>
    <submittedName>
        <fullName evidence="1">Uncharacterized protein</fullName>
    </submittedName>
</protein>
<name>A0AA88SJ20_CHASR</name>
<gene>
    <name evidence="1" type="ORF">Q5P01_013378</name>
</gene>
<reference evidence="1" key="1">
    <citation type="submission" date="2023-07" db="EMBL/GenBank/DDBJ databases">
        <title>Chromosome-level Genome Assembly of Striped Snakehead (Channa striata).</title>
        <authorList>
            <person name="Liu H."/>
        </authorList>
    </citation>
    <scope>NUCLEOTIDE SEQUENCE</scope>
    <source>
        <strain evidence="1">Gz</strain>
        <tissue evidence="1">Muscle</tissue>
    </source>
</reference>